<reference evidence="1 2" key="1">
    <citation type="submission" date="2020-08" db="EMBL/GenBank/DDBJ databases">
        <title>Sequencing the genomes of 1000 actinobacteria strains.</title>
        <authorList>
            <person name="Klenk H.-P."/>
        </authorList>
    </citation>
    <scope>NUCLEOTIDE SEQUENCE [LARGE SCALE GENOMIC DNA]</scope>
    <source>
        <strain evidence="1 2">DSM 11053</strain>
    </source>
</reference>
<comment type="caution">
    <text evidence="1">The sequence shown here is derived from an EMBL/GenBank/DDBJ whole genome shotgun (WGS) entry which is preliminary data.</text>
</comment>
<dbReference type="Proteomes" id="UP000565572">
    <property type="component" value="Unassembled WGS sequence"/>
</dbReference>
<evidence type="ECO:0000313" key="2">
    <source>
        <dbReference type="Proteomes" id="UP000565572"/>
    </source>
</evidence>
<evidence type="ECO:0000313" key="1">
    <source>
        <dbReference type="EMBL" id="MBB3326490.1"/>
    </source>
</evidence>
<name>A0A7W5JUC2_9ACTN</name>
<keyword evidence="2" id="KW-1185">Reference proteome</keyword>
<evidence type="ECO:0008006" key="3">
    <source>
        <dbReference type="Google" id="ProtNLM"/>
    </source>
</evidence>
<dbReference type="RefSeq" id="WP_183337427.1">
    <property type="nucleotide sequence ID" value="NZ_JACHZG010000001.1"/>
</dbReference>
<accession>A0A7W5JUC2</accession>
<sequence>MSAHVFVDESKRRDFVLIAATVVPGNLATARRTIQDLYLPGQHGLHMVKEGAGRQRTILRAVAAIDVAVNVYFASKGTHNSEREARLRCLERLVEDIAEQGHANLCLDRDDSIAHVDRHTIARKLNQVGYTGLTYTHGKVVNEPLLAIPDAVAWAWPQGGRWREACSDVVAHVEHVE</sequence>
<dbReference type="EMBL" id="JACHZG010000001">
    <property type="protein sequence ID" value="MBB3326490.1"/>
    <property type="molecule type" value="Genomic_DNA"/>
</dbReference>
<gene>
    <name evidence="1" type="ORF">FHX39_001434</name>
</gene>
<organism evidence="1 2">
    <name type="scientific">Microlunatus antarcticus</name>
    <dbReference type="NCBI Taxonomy" id="53388"/>
    <lineage>
        <taxon>Bacteria</taxon>
        <taxon>Bacillati</taxon>
        <taxon>Actinomycetota</taxon>
        <taxon>Actinomycetes</taxon>
        <taxon>Propionibacteriales</taxon>
        <taxon>Propionibacteriaceae</taxon>
        <taxon>Microlunatus</taxon>
    </lineage>
</organism>
<proteinExistence type="predicted"/>
<dbReference type="AlphaFoldDB" id="A0A7W5JUC2"/>
<protein>
    <recommendedName>
        <fullName evidence="3">DUF3800 domain-containing protein</fullName>
    </recommendedName>
</protein>